<sequence length="405" mass="44968">MYTWFRLRTASRNRAFYRTLLFLFTIAVCRATLVNRTIDSKFGDPVTGFVPIYHDQPAYVWSDQTCQGSNCLQLDTAKAFDGTWNDAVYYPGLANVNVTLQFTGVAIWVFFILLNFSNSPYINNTNVNITLDGQYAATFSHTPDNTTDVIYNATIFHTSGLANAPHEIIIGTQGYLPVETGYRNWLIFDWAIYSVDLEQNASASTSVAFPSITNVAFPSTTSSSSTASTTPTPQGSSSKIGVIVGSALGGLVAITLLVALVFLVRRLRRAPPVKVEGFLNIDFPPHHQPYRKREIPVSVPGPTQSKAARLQEARQRELDGRILSTQYELDNLRSLRNARSADETSDPSTASPSQLSPELALLRNEMQQLRDRMDYPQAQRESDWAQGLSNEPLPPAYAQLPNDVR</sequence>
<keyword evidence="2" id="KW-0472">Membrane</keyword>
<accession>A0A0C2XCL3</accession>
<feature type="region of interest" description="Disordered" evidence="1">
    <location>
        <begin position="337"/>
        <end position="405"/>
    </location>
</feature>
<feature type="compositionally biased region" description="Polar residues" evidence="1">
    <location>
        <begin position="346"/>
        <end position="356"/>
    </location>
</feature>
<dbReference type="HOGENOM" id="CLU_033259_3_0_1"/>
<evidence type="ECO:0000256" key="3">
    <source>
        <dbReference type="SAM" id="SignalP"/>
    </source>
</evidence>
<gene>
    <name evidence="4" type="ORF">M378DRAFT_160141</name>
</gene>
<dbReference type="STRING" id="946122.A0A0C2XCL3"/>
<evidence type="ECO:0000256" key="2">
    <source>
        <dbReference type="SAM" id="Phobius"/>
    </source>
</evidence>
<reference evidence="4 5" key="1">
    <citation type="submission" date="2014-04" db="EMBL/GenBank/DDBJ databases">
        <title>Evolutionary Origins and Diversification of the Mycorrhizal Mutualists.</title>
        <authorList>
            <consortium name="DOE Joint Genome Institute"/>
            <consortium name="Mycorrhizal Genomics Consortium"/>
            <person name="Kohler A."/>
            <person name="Kuo A."/>
            <person name="Nagy L.G."/>
            <person name="Floudas D."/>
            <person name="Copeland A."/>
            <person name="Barry K.W."/>
            <person name="Cichocki N."/>
            <person name="Veneault-Fourrey C."/>
            <person name="LaButti K."/>
            <person name="Lindquist E.A."/>
            <person name="Lipzen A."/>
            <person name="Lundell T."/>
            <person name="Morin E."/>
            <person name="Murat C."/>
            <person name="Riley R."/>
            <person name="Ohm R."/>
            <person name="Sun H."/>
            <person name="Tunlid A."/>
            <person name="Henrissat B."/>
            <person name="Grigoriev I.V."/>
            <person name="Hibbett D.S."/>
            <person name="Martin F."/>
        </authorList>
    </citation>
    <scope>NUCLEOTIDE SEQUENCE [LARGE SCALE GENOMIC DNA]</scope>
    <source>
        <strain evidence="4 5">Koide BX008</strain>
    </source>
</reference>
<evidence type="ECO:0000313" key="5">
    <source>
        <dbReference type="Proteomes" id="UP000054549"/>
    </source>
</evidence>
<keyword evidence="3" id="KW-0732">Signal</keyword>
<keyword evidence="2" id="KW-0812">Transmembrane</keyword>
<feature type="transmembrane region" description="Helical" evidence="2">
    <location>
        <begin position="240"/>
        <end position="264"/>
    </location>
</feature>
<dbReference type="OrthoDB" id="3061387at2759"/>
<name>A0A0C2XCL3_AMAMK</name>
<dbReference type="AlphaFoldDB" id="A0A0C2XCL3"/>
<proteinExistence type="predicted"/>
<dbReference type="CDD" id="cd12087">
    <property type="entry name" value="TM_EGFR-like"/>
    <property type="match status" value="1"/>
</dbReference>
<dbReference type="InParanoid" id="A0A0C2XCL3"/>
<keyword evidence="5" id="KW-1185">Reference proteome</keyword>
<dbReference type="Gene3D" id="2.60.120.260">
    <property type="entry name" value="Galactose-binding domain-like"/>
    <property type="match status" value="1"/>
</dbReference>
<evidence type="ECO:0000256" key="1">
    <source>
        <dbReference type="SAM" id="MobiDB-lite"/>
    </source>
</evidence>
<dbReference type="Proteomes" id="UP000054549">
    <property type="component" value="Unassembled WGS sequence"/>
</dbReference>
<organism evidence="4 5">
    <name type="scientific">Amanita muscaria (strain Koide BX008)</name>
    <dbReference type="NCBI Taxonomy" id="946122"/>
    <lineage>
        <taxon>Eukaryota</taxon>
        <taxon>Fungi</taxon>
        <taxon>Dikarya</taxon>
        <taxon>Basidiomycota</taxon>
        <taxon>Agaricomycotina</taxon>
        <taxon>Agaricomycetes</taxon>
        <taxon>Agaricomycetidae</taxon>
        <taxon>Agaricales</taxon>
        <taxon>Pluteineae</taxon>
        <taxon>Amanitaceae</taxon>
        <taxon>Amanita</taxon>
    </lineage>
</organism>
<feature type="chain" id="PRO_5002158836" evidence="3">
    <location>
        <begin position="32"/>
        <end position="405"/>
    </location>
</feature>
<dbReference type="EMBL" id="KN818233">
    <property type="protein sequence ID" value="KIL67141.1"/>
    <property type="molecule type" value="Genomic_DNA"/>
</dbReference>
<protein>
    <submittedName>
        <fullName evidence="4">Uncharacterized protein</fullName>
    </submittedName>
</protein>
<feature type="signal peptide" evidence="3">
    <location>
        <begin position="1"/>
        <end position="31"/>
    </location>
</feature>
<evidence type="ECO:0000313" key="4">
    <source>
        <dbReference type="EMBL" id="KIL67141.1"/>
    </source>
</evidence>
<keyword evidence="2" id="KW-1133">Transmembrane helix</keyword>